<dbReference type="PANTHER" id="PTHR47991">
    <property type="entry name" value="OXOGLUTARATE/IRON-DEPENDENT DIOXYGENASE"/>
    <property type="match status" value="1"/>
</dbReference>
<keyword evidence="8" id="KW-1185">Reference proteome</keyword>
<proteinExistence type="inferred from homology"/>
<feature type="domain" description="Fe2OG dioxygenase" evidence="6">
    <location>
        <begin position="197"/>
        <end position="297"/>
    </location>
</feature>
<dbReference type="Pfam" id="PF03171">
    <property type="entry name" value="2OG-FeII_Oxy"/>
    <property type="match status" value="1"/>
</dbReference>
<dbReference type="PROSITE" id="PS51471">
    <property type="entry name" value="FE2OG_OXY"/>
    <property type="match status" value="1"/>
</dbReference>
<evidence type="ECO:0000313" key="7">
    <source>
        <dbReference type="EMBL" id="EYU28156.1"/>
    </source>
</evidence>
<reference evidence="7 8" key="1">
    <citation type="journal article" date="2013" name="Proc. Natl. Acad. Sci. U.S.A.">
        <title>Fine-scale variation in meiotic recombination in Mimulus inferred from population shotgun sequencing.</title>
        <authorList>
            <person name="Hellsten U."/>
            <person name="Wright K.M."/>
            <person name="Jenkins J."/>
            <person name="Shu S."/>
            <person name="Yuan Y."/>
            <person name="Wessler S.R."/>
            <person name="Schmutz J."/>
            <person name="Willis J.H."/>
            <person name="Rokhsar D.S."/>
        </authorList>
    </citation>
    <scope>NUCLEOTIDE SEQUENCE [LARGE SCALE GENOMIC DNA]</scope>
    <source>
        <strain evidence="8">cv. DUN x IM62</strain>
    </source>
</reference>
<dbReference type="eggNOG" id="KOG0143">
    <property type="taxonomic scope" value="Eukaryota"/>
</dbReference>
<evidence type="ECO:0000313" key="8">
    <source>
        <dbReference type="Proteomes" id="UP000030748"/>
    </source>
</evidence>
<dbReference type="FunFam" id="2.60.120.330:FF:000001">
    <property type="entry name" value="Protein SRG1"/>
    <property type="match status" value="1"/>
</dbReference>
<evidence type="ECO:0000256" key="4">
    <source>
        <dbReference type="ARBA" id="ARBA00023004"/>
    </source>
</evidence>
<sequence length="345" mass="39505">MSGTEMLMSIQEMVKNPISTIPTRYLIEQEPAILYEDSLPSIPVIDMKSLLARETKTSQLDTFHSACKDWGIFQVVNHGVDSSLVEKLKYEIQEFYKLPLEDRIKYKIKPGEVEGFGQNAVNTSPDQKVDWADRFYMITNPIQRRKPHLFPQLPSSLRETLEEYISEMQKLSRAIFGLIADALKIERNELEEMFEDGMESMRMNYYPQCPEPDKVIGLTAHSDGSGITVLLQVNGVEGFQIKRNGVWLPVKFLPDAFAVNLGDIIEILSNGLYKSIEHRATVNSEKERISLAMFFNPKFEAMVGPSPSLLTNGAPLFRCMTMEQYFKDFFSRKLNGKSFLQYLKI</sequence>
<keyword evidence="4 5" id="KW-0408">Iron</keyword>
<evidence type="ECO:0000259" key="6">
    <source>
        <dbReference type="PROSITE" id="PS51471"/>
    </source>
</evidence>
<comment type="similarity">
    <text evidence="1 5">Belongs to the iron/ascorbate-dependent oxidoreductase family.</text>
</comment>
<evidence type="ECO:0000256" key="5">
    <source>
        <dbReference type="RuleBase" id="RU003682"/>
    </source>
</evidence>
<dbReference type="GO" id="GO:0009805">
    <property type="term" value="P:coumarin biosynthetic process"/>
    <property type="evidence" value="ECO:0007669"/>
    <property type="project" value="UniProtKB-ARBA"/>
</dbReference>
<dbReference type="SUPFAM" id="SSF51197">
    <property type="entry name" value="Clavaminate synthase-like"/>
    <property type="match status" value="1"/>
</dbReference>
<dbReference type="InterPro" id="IPR027443">
    <property type="entry name" value="IPNS-like_sf"/>
</dbReference>
<evidence type="ECO:0000256" key="1">
    <source>
        <dbReference type="ARBA" id="ARBA00008056"/>
    </source>
</evidence>
<organism evidence="7 8">
    <name type="scientific">Erythranthe guttata</name>
    <name type="common">Yellow monkey flower</name>
    <name type="synonym">Mimulus guttatus</name>
    <dbReference type="NCBI Taxonomy" id="4155"/>
    <lineage>
        <taxon>Eukaryota</taxon>
        <taxon>Viridiplantae</taxon>
        <taxon>Streptophyta</taxon>
        <taxon>Embryophyta</taxon>
        <taxon>Tracheophyta</taxon>
        <taxon>Spermatophyta</taxon>
        <taxon>Magnoliopsida</taxon>
        <taxon>eudicotyledons</taxon>
        <taxon>Gunneridae</taxon>
        <taxon>Pentapetalae</taxon>
        <taxon>asterids</taxon>
        <taxon>lamiids</taxon>
        <taxon>Lamiales</taxon>
        <taxon>Phrymaceae</taxon>
        <taxon>Erythranthe</taxon>
    </lineage>
</organism>
<dbReference type="OMA" id="CWFPVTI"/>
<gene>
    <name evidence="7" type="ORF">MIMGU_mgv1a009322mg</name>
</gene>
<dbReference type="InterPro" id="IPR044861">
    <property type="entry name" value="IPNS-like_FE2OG_OXY"/>
</dbReference>
<dbReference type="PhylomeDB" id="A0A022QJM8"/>
<dbReference type="STRING" id="4155.A0A022QJM8"/>
<keyword evidence="2 5" id="KW-0479">Metal-binding</keyword>
<dbReference type="InterPro" id="IPR005123">
    <property type="entry name" value="Oxoglu/Fe-dep_dioxygenase_dom"/>
</dbReference>
<accession>A0A022QJM8</accession>
<dbReference type="AlphaFoldDB" id="A0A022QJM8"/>
<dbReference type="Proteomes" id="UP000030748">
    <property type="component" value="Unassembled WGS sequence"/>
</dbReference>
<dbReference type="OrthoDB" id="288590at2759"/>
<dbReference type="GO" id="GO:0046872">
    <property type="term" value="F:metal ion binding"/>
    <property type="evidence" value="ECO:0007669"/>
    <property type="project" value="UniProtKB-KW"/>
</dbReference>
<dbReference type="Pfam" id="PF14226">
    <property type="entry name" value="DIOX_N"/>
    <property type="match status" value="1"/>
</dbReference>
<evidence type="ECO:0000256" key="2">
    <source>
        <dbReference type="ARBA" id="ARBA00022723"/>
    </source>
</evidence>
<name>A0A022QJM8_ERYGU</name>
<dbReference type="EMBL" id="KI631456">
    <property type="protein sequence ID" value="EYU28156.1"/>
    <property type="molecule type" value="Genomic_DNA"/>
</dbReference>
<evidence type="ECO:0000256" key="3">
    <source>
        <dbReference type="ARBA" id="ARBA00023002"/>
    </source>
</evidence>
<dbReference type="Gene3D" id="2.60.120.330">
    <property type="entry name" value="B-lactam Antibiotic, Isopenicillin N Synthase, Chain"/>
    <property type="match status" value="1"/>
</dbReference>
<dbReference type="GO" id="GO:0016706">
    <property type="term" value="F:2-oxoglutarate-dependent dioxygenase activity"/>
    <property type="evidence" value="ECO:0007669"/>
    <property type="project" value="UniProtKB-ARBA"/>
</dbReference>
<keyword evidence="3 5" id="KW-0560">Oxidoreductase</keyword>
<protein>
    <recommendedName>
        <fullName evidence="6">Fe2OG dioxygenase domain-containing protein</fullName>
    </recommendedName>
</protein>
<dbReference type="InterPro" id="IPR026992">
    <property type="entry name" value="DIOX_N"/>
</dbReference>
<dbReference type="GO" id="GO:0002238">
    <property type="term" value="P:response to molecule of fungal origin"/>
    <property type="evidence" value="ECO:0007669"/>
    <property type="project" value="UniProtKB-ARBA"/>
</dbReference>
<dbReference type="InterPro" id="IPR050295">
    <property type="entry name" value="Plant_2OG-oxidoreductases"/>
</dbReference>
<dbReference type="KEGG" id="egt:105968641"/>